<dbReference type="STRING" id="1122184.SAMN02745176_00325"/>
<proteinExistence type="predicted"/>
<keyword evidence="1" id="KW-0812">Transmembrane</keyword>
<feature type="transmembrane region" description="Helical" evidence="1">
    <location>
        <begin position="53"/>
        <end position="73"/>
    </location>
</feature>
<evidence type="ECO:0000256" key="1">
    <source>
        <dbReference type="SAM" id="Phobius"/>
    </source>
</evidence>
<name>A0A1M6B8N5_9FIRM</name>
<keyword evidence="3" id="KW-1185">Reference proteome</keyword>
<dbReference type="RefSeq" id="WP_073023787.1">
    <property type="nucleotide sequence ID" value="NZ_FQZS01000003.1"/>
</dbReference>
<evidence type="ECO:0000313" key="2">
    <source>
        <dbReference type="EMBL" id="SHI44928.1"/>
    </source>
</evidence>
<keyword evidence="1" id="KW-0472">Membrane</keyword>
<feature type="transmembrane region" description="Helical" evidence="1">
    <location>
        <begin position="6"/>
        <end position="32"/>
    </location>
</feature>
<dbReference type="Proteomes" id="UP000184442">
    <property type="component" value="Unassembled WGS sequence"/>
</dbReference>
<keyword evidence="1" id="KW-1133">Transmembrane helix</keyword>
<evidence type="ECO:0000313" key="3">
    <source>
        <dbReference type="Proteomes" id="UP000184442"/>
    </source>
</evidence>
<protein>
    <submittedName>
        <fullName evidence="2">Uncharacterized protein</fullName>
    </submittedName>
</protein>
<sequence>MNLSMFIDILFWIGIIMAFIGGIIVVASFTIFKRKVMRTPIYENVEPGSSKKVNWGYVLLLVGIGLYFISYYLSIR</sequence>
<organism evidence="2 3">
    <name type="scientific">Lutispora thermophila DSM 19022</name>
    <dbReference type="NCBI Taxonomy" id="1122184"/>
    <lineage>
        <taxon>Bacteria</taxon>
        <taxon>Bacillati</taxon>
        <taxon>Bacillota</taxon>
        <taxon>Clostridia</taxon>
        <taxon>Lutisporales</taxon>
        <taxon>Lutisporaceae</taxon>
        <taxon>Lutispora</taxon>
    </lineage>
</organism>
<dbReference type="EMBL" id="FQZS01000003">
    <property type="protein sequence ID" value="SHI44928.1"/>
    <property type="molecule type" value="Genomic_DNA"/>
</dbReference>
<gene>
    <name evidence="2" type="ORF">SAMN02745176_00325</name>
</gene>
<dbReference type="AlphaFoldDB" id="A0A1M6B8N5"/>
<accession>A0A1M6B8N5</accession>
<reference evidence="2 3" key="1">
    <citation type="submission" date="2016-11" db="EMBL/GenBank/DDBJ databases">
        <authorList>
            <person name="Jaros S."/>
            <person name="Januszkiewicz K."/>
            <person name="Wedrychowicz H."/>
        </authorList>
    </citation>
    <scope>NUCLEOTIDE SEQUENCE [LARGE SCALE GENOMIC DNA]</scope>
    <source>
        <strain evidence="2 3">DSM 19022</strain>
    </source>
</reference>